<proteinExistence type="predicted"/>
<dbReference type="SUPFAM" id="SSF48403">
    <property type="entry name" value="Ankyrin repeat"/>
    <property type="match status" value="1"/>
</dbReference>
<keyword evidence="1" id="KW-0677">Repeat</keyword>
<dbReference type="EMBL" id="PDNA01000036">
    <property type="protein sequence ID" value="PGH21390.1"/>
    <property type="molecule type" value="Genomic_DNA"/>
</dbReference>
<dbReference type="InterPro" id="IPR036770">
    <property type="entry name" value="Ankyrin_rpt-contain_sf"/>
</dbReference>
<evidence type="ECO:0000313" key="4">
    <source>
        <dbReference type="EMBL" id="PGH21390.1"/>
    </source>
</evidence>
<name>A0A2B7YJN7_POLH7</name>
<feature type="repeat" description="ANK" evidence="3">
    <location>
        <begin position="251"/>
        <end position="291"/>
    </location>
</feature>
<feature type="repeat" description="ANK" evidence="3">
    <location>
        <begin position="292"/>
        <end position="326"/>
    </location>
</feature>
<dbReference type="AlphaFoldDB" id="A0A2B7YJN7"/>
<keyword evidence="2 3" id="KW-0040">ANK repeat</keyword>
<dbReference type="Pfam" id="PF12796">
    <property type="entry name" value="Ank_2"/>
    <property type="match status" value="1"/>
</dbReference>
<evidence type="ECO:0000256" key="1">
    <source>
        <dbReference type="ARBA" id="ARBA00022737"/>
    </source>
</evidence>
<dbReference type="PANTHER" id="PTHR24126">
    <property type="entry name" value="ANKYRIN REPEAT, PH AND SEC7 DOMAIN CONTAINING PROTEIN SECG-RELATED"/>
    <property type="match status" value="1"/>
</dbReference>
<reference evidence="4 5" key="1">
    <citation type="submission" date="2017-10" db="EMBL/GenBank/DDBJ databases">
        <title>Comparative genomics in systemic dimorphic fungi from Ajellomycetaceae.</title>
        <authorList>
            <person name="Munoz J.F."/>
            <person name="Mcewen J.G."/>
            <person name="Clay O.K."/>
            <person name="Cuomo C.A."/>
        </authorList>
    </citation>
    <scope>NUCLEOTIDE SEQUENCE [LARGE SCALE GENOMIC DNA]</scope>
    <source>
        <strain evidence="4 5">UAMH7299</strain>
    </source>
</reference>
<organism evidence="4 5">
    <name type="scientific">Polytolypa hystricis (strain UAMH7299)</name>
    <dbReference type="NCBI Taxonomy" id="1447883"/>
    <lineage>
        <taxon>Eukaryota</taxon>
        <taxon>Fungi</taxon>
        <taxon>Dikarya</taxon>
        <taxon>Ascomycota</taxon>
        <taxon>Pezizomycotina</taxon>
        <taxon>Eurotiomycetes</taxon>
        <taxon>Eurotiomycetidae</taxon>
        <taxon>Onygenales</taxon>
        <taxon>Onygenales incertae sedis</taxon>
        <taxon>Polytolypa</taxon>
    </lineage>
</organism>
<evidence type="ECO:0000256" key="2">
    <source>
        <dbReference type="ARBA" id="ARBA00023043"/>
    </source>
</evidence>
<dbReference type="PANTHER" id="PTHR24126:SF14">
    <property type="entry name" value="ANK_REP_REGION DOMAIN-CONTAINING PROTEIN"/>
    <property type="match status" value="1"/>
</dbReference>
<dbReference type="PROSITE" id="PS50297">
    <property type="entry name" value="ANK_REP_REGION"/>
    <property type="match status" value="2"/>
</dbReference>
<gene>
    <name evidence="4" type="ORF">AJ80_03307</name>
</gene>
<dbReference type="PROSITE" id="PS50088">
    <property type="entry name" value="ANK_REPEAT"/>
    <property type="match status" value="2"/>
</dbReference>
<keyword evidence="5" id="KW-1185">Reference proteome</keyword>
<dbReference type="Gene3D" id="1.25.40.20">
    <property type="entry name" value="Ankyrin repeat-containing domain"/>
    <property type="match status" value="2"/>
</dbReference>
<dbReference type="InterPro" id="IPR002110">
    <property type="entry name" value="Ankyrin_rpt"/>
</dbReference>
<accession>A0A2B7YJN7</accession>
<evidence type="ECO:0000256" key="3">
    <source>
        <dbReference type="PROSITE-ProRule" id="PRU00023"/>
    </source>
</evidence>
<dbReference type="STRING" id="1447883.A0A2B7YJN7"/>
<comment type="caution">
    <text evidence="4">The sequence shown here is derived from an EMBL/GenBank/DDBJ whole genome shotgun (WGS) entry which is preliminary data.</text>
</comment>
<sequence length="333" mass="37282">MAFHLSSTKVSLPSHAGQLRTNLTTLPNELLLLISKQTRRQRDLNSFARSNKRLYALLNPQLYQQDVKYGGCRALWLATLQANIGMAQHSLNAGADVNIVHWGTHRRTPLLTAVRECCDNWGKKMSSIHRGVDLDKVDVKTWLEKQSNYIRFLVSRGADIHYKEPGRKDFAFRYAGLRAQIEVMRILLDAGADPNVSMDAAEGVRNMGETLAHSLIYRLVYPISSRYKPDYLKALQVLLEYGADLNARDKRGATPLNWAVDVRDDAEAGISVEERIKLLIEHGADVNAKDNQGRTPLSIALSRKPPHELLVKVLLENGADISLRSDEVSGNHG</sequence>
<dbReference type="SMART" id="SM00248">
    <property type="entry name" value="ANK"/>
    <property type="match status" value="6"/>
</dbReference>
<evidence type="ECO:0000313" key="5">
    <source>
        <dbReference type="Proteomes" id="UP000224634"/>
    </source>
</evidence>
<protein>
    <submittedName>
        <fullName evidence="4">Uncharacterized protein</fullName>
    </submittedName>
</protein>
<dbReference type="Proteomes" id="UP000224634">
    <property type="component" value="Unassembled WGS sequence"/>
</dbReference>
<dbReference type="OrthoDB" id="341259at2759"/>